<dbReference type="AlphaFoldDB" id="A0A2S6BQL6"/>
<keyword evidence="6" id="KW-0539">Nucleus</keyword>
<evidence type="ECO:0000256" key="3">
    <source>
        <dbReference type="ARBA" id="ARBA00022763"/>
    </source>
</evidence>
<gene>
    <name evidence="8" type="ORF">CBER1_02885</name>
</gene>
<accession>A0A2S6BQL6</accession>
<evidence type="ECO:0000256" key="2">
    <source>
        <dbReference type="ARBA" id="ARBA00009359"/>
    </source>
</evidence>
<dbReference type="GO" id="GO:0000712">
    <property type="term" value="P:resolution of meiotic recombination intermediates"/>
    <property type="evidence" value="ECO:0007669"/>
    <property type="project" value="TreeGrafter"/>
</dbReference>
<dbReference type="Pfam" id="PF09415">
    <property type="entry name" value="CENP-X"/>
    <property type="match status" value="1"/>
</dbReference>
<dbReference type="CDD" id="cd22921">
    <property type="entry name" value="HFD_CENP-X"/>
    <property type="match status" value="1"/>
</dbReference>
<organism evidence="8 9">
    <name type="scientific">Cercospora berteroae</name>
    <dbReference type="NCBI Taxonomy" id="357750"/>
    <lineage>
        <taxon>Eukaryota</taxon>
        <taxon>Fungi</taxon>
        <taxon>Dikarya</taxon>
        <taxon>Ascomycota</taxon>
        <taxon>Pezizomycotina</taxon>
        <taxon>Dothideomycetes</taxon>
        <taxon>Dothideomycetidae</taxon>
        <taxon>Mycosphaerellales</taxon>
        <taxon>Mycosphaerellaceae</taxon>
        <taxon>Cercospora</taxon>
    </lineage>
</organism>
<keyword evidence="9" id="KW-1185">Reference proteome</keyword>
<evidence type="ECO:0000256" key="1">
    <source>
        <dbReference type="ARBA" id="ARBA00004123"/>
    </source>
</evidence>
<dbReference type="GO" id="GO:0046982">
    <property type="term" value="F:protein heterodimerization activity"/>
    <property type="evidence" value="ECO:0007669"/>
    <property type="project" value="InterPro"/>
</dbReference>
<dbReference type="GO" id="GO:0071821">
    <property type="term" value="C:FANCM-MHF complex"/>
    <property type="evidence" value="ECO:0007669"/>
    <property type="project" value="TreeGrafter"/>
</dbReference>
<keyword evidence="5" id="KW-0234">DNA repair</keyword>
<keyword evidence="4" id="KW-0238">DNA-binding</keyword>
<dbReference type="GO" id="GO:0006281">
    <property type="term" value="P:DNA repair"/>
    <property type="evidence" value="ECO:0007669"/>
    <property type="project" value="UniProtKB-KW"/>
</dbReference>
<dbReference type="GO" id="GO:0031297">
    <property type="term" value="P:replication fork processing"/>
    <property type="evidence" value="ECO:0007669"/>
    <property type="project" value="TreeGrafter"/>
</dbReference>
<evidence type="ECO:0000256" key="5">
    <source>
        <dbReference type="ARBA" id="ARBA00023204"/>
    </source>
</evidence>
<dbReference type="GO" id="GO:0051382">
    <property type="term" value="P:kinetochore assembly"/>
    <property type="evidence" value="ECO:0007669"/>
    <property type="project" value="InterPro"/>
</dbReference>
<dbReference type="Proteomes" id="UP000237631">
    <property type="component" value="Unassembled WGS sequence"/>
</dbReference>
<name>A0A2S6BQL6_9PEZI</name>
<dbReference type="PANTHER" id="PTHR28680:SF1">
    <property type="entry name" value="CENTROMERE PROTEIN X"/>
    <property type="match status" value="1"/>
</dbReference>
<reference evidence="9" key="1">
    <citation type="journal article" date="2017" name="bioRxiv">
        <title>Conservation of a gene cluster reveals novel cercosporin biosynthetic mechanisms and extends production to the genus Colletotrichum.</title>
        <authorList>
            <person name="de Jonge R."/>
            <person name="Ebert M.K."/>
            <person name="Huitt-Roehl C.R."/>
            <person name="Pal P."/>
            <person name="Suttle J.C."/>
            <person name="Spanner R.E."/>
            <person name="Neubauer J.D."/>
            <person name="Jurick W.M.II."/>
            <person name="Stott K.A."/>
            <person name="Secor G.A."/>
            <person name="Thomma B.P.H.J."/>
            <person name="Van de Peer Y."/>
            <person name="Townsend C.A."/>
            <person name="Bolton M.D."/>
        </authorList>
    </citation>
    <scope>NUCLEOTIDE SEQUENCE [LARGE SCALE GENOMIC DNA]</scope>
    <source>
        <strain evidence="9">CBS538.71</strain>
    </source>
</reference>
<dbReference type="OrthoDB" id="2500381at2759"/>
<protein>
    <submittedName>
        <fullName evidence="8">Uncharacterized protein</fullName>
    </submittedName>
</protein>
<comment type="caution">
    <text evidence="8">The sequence shown here is derived from an EMBL/GenBank/DDBJ whole genome shotgun (WGS) entry which is preliminary data.</text>
</comment>
<evidence type="ECO:0000256" key="6">
    <source>
        <dbReference type="ARBA" id="ARBA00023242"/>
    </source>
</evidence>
<dbReference type="PANTHER" id="PTHR28680">
    <property type="entry name" value="CENTROMERE PROTEIN X"/>
    <property type="match status" value="1"/>
</dbReference>
<feature type="compositionally biased region" description="Acidic residues" evidence="7">
    <location>
        <begin position="75"/>
        <end position="84"/>
    </location>
</feature>
<comment type="similarity">
    <text evidence="2">Belongs to the CENP-X/MHF2 family.</text>
</comment>
<evidence type="ECO:0000313" key="9">
    <source>
        <dbReference type="Proteomes" id="UP000237631"/>
    </source>
</evidence>
<comment type="subcellular location">
    <subcellularLocation>
        <location evidence="1">Nucleus</location>
    </subcellularLocation>
</comment>
<keyword evidence="3" id="KW-0227">DNA damage</keyword>
<feature type="region of interest" description="Disordered" evidence="7">
    <location>
        <begin position="1"/>
        <end position="117"/>
    </location>
</feature>
<dbReference type="GO" id="GO:0003677">
    <property type="term" value="F:DNA binding"/>
    <property type="evidence" value="ECO:0007669"/>
    <property type="project" value="UniProtKB-KW"/>
</dbReference>
<evidence type="ECO:0000313" key="8">
    <source>
        <dbReference type="EMBL" id="PPJ49773.1"/>
    </source>
</evidence>
<dbReference type="EMBL" id="PNEN01001799">
    <property type="protein sequence ID" value="PPJ49773.1"/>
    <property type="molecule type" value="Genomic_DNA"/>
</dbReference>
<proteinExistence type="inferred from homology"/>
<dbReference type="Gene3D" id="1.10.20.10">
    <property type="entry name" value="Histone, subunit A"/>
    <property type="match status" value="1"/>
</dbReference>
<dbReference type="InterPro" id="IPR018552">
    <property type="entry name" value="CENP-X"/>
</dbReference>
<evidence type="ECO:0000256" key="7">
    <source>
        <dbReference type="SAM" id="MobiDB-lite"/>
    </source>
</evidence>
<sequence length="246" mass="26546">MPPRKEPKEQVVYPSSKVKTPAFKPLRPTKIGRTSTAESESAVPKPKPTAKKAGPSTSRPNPASKARPKTTVLPDSEDDDEENLSDPANGGAADDSDEDDESLPSLSNTATNLNKTTAKRKASAISIDSTNDQDQPQPLTTTARATISTNDDVPPVLSSSDGIPSIPQPLLLRLLHSGFTHQDTKIDTQALQIVQTYLDVFVRETIARCVAEKKEAAERGEVEDSDVGWLELEDLEKVGVGMMLDF</sequence>
<dbReference type="InterPro" id="IPR009072">
    <property type="entry name" value="Histone-fold"/>
</dbReference>
<evidence type="ECO:0000256" key="4">
    <source>
        <dbReference type="ARBA" id="ARBA00023125"/>
    </source>
</evidence>